<feature type="transmembrane region" description="Helical" evidence="2">
    <location>
        <begin position="6"/>
        <end position="25"/>
    </location>
</feature>
<gene>
    <name evidence="3" type="ORF">BD626DRAFT_485374</name>
</gene>
<proteinExistence type="predicted"/>
<feature type="region of interest" description="Disordered" evidence="1">
    <location>
        <begin position="38"/>
        <end position="159"/>
    </location>
</feature>
<feature type="compositionally biased region" description="Basic and acidic residues" evidence="1">
    <location>
        <begin position="101"/>
        <end position="122"/>
    </location>
</feature>
<protein>
    <submittedName>
        <fullName evidence="3">Uncharacterized protein</fullName>
    </submittedName>
</protein>
<keyword evidence="2" id="KW-0812">Transmembrane</keyword>
<evidence type="ECO:0000313" key="3">
    <source>
        <dbReference type="EMBL" id="TRM67280.1"/>
    </source>
</evidence>
<name>A0A550CR57_9AGAR</name>
<dbReference type="Proteomes" id="UP000320762">
    <property type="component" value="Unassembled WGS sequence"/>
</dbReference>
<evidence type="ECO:0000256" key="1">
    <source>
        <dbReference type="SAM" id="MobiDB-lite"/>
    </source>
</evidence>
<keyword evidence="4" id="KW-1185">Reference proteome</keyword>
<sequence length="159" mass="17130">MQCNGILIVCFLMMIAGAGTISGGGKLRSSFSVEIQARSGRAPRSASETRRQCSDERRASALGARCTFDTTERGVINPGTRPRRRRKSETSPCGSKTGRPRGSETGRPCRSETAPSRRERDSAINARARPSGYAGARRSVTDTQTTDESRLPPGDGPRD</sequence>
<keyword evidence="2" id="KW-0472">Membrane</keyword>
<accession>A0A550CR57</accession>
<evidence type="ECO:0000256" key="2">
    <source>
        <dbReference type="SAM" id="Phobius"/>
    </source>
</evidence>
<keyword evidence="2" id="KW-1133">Transmembrane helix</keyword>
<evidence type="ECO:0000313" key="4">
    <source>
        <dbReference type="Proteomes" id="UP000320762"/>
    </source>
</evidence>
<comment type="caution">
    <text evidence="3">The sequence shown here is derived from an EMBL/GenBank/DDBJ whole genome shotgun (WGS) entry which is preliminary data.</text>
</comment>
<feature type="compositionally biased region" description="Basic and acidic residues" evidence="1">
    <location>
        <begin position="47"/>
        <end position="59"/>
    </location>
</feature>
<dbReference type="AlphaFoldDB" id="A0A550CR57"/>
<reference evidence="3 4" key="1">
    <citation type="journal article" date="2019" name="New Phytol.">
        <title>Comparative genomics reveals unique wood-decay strategies and fruiting body development in the Schizophyllaceae.</title>
        <authorList>
            <person name="Almasi E."/>
            <person name="Sahu N."/>
            <person name="Krizsan K."/>
            <person name="Balint B."/>
            <person name="Kovacs G.M."/>
            <person name="Kiss B."/>
            <person name="Cseklye J."/>
            <person name="Drula E."/>
            <person name="Henrissat B."/>
            <person name="Nagy I."/>
            <person name="Chovatia M."/>
            <person name="Adam C."/>
            <person name="LaButti K."/>
            <person name="Lipzen A."/>
            <person name="Riley R."/>
            <person name="Grigoriev I.V."/>
            <person name="Nagy L.G."/>
        </authorList>
    </citation>
    <scope>NUCLEOTIDE SEQUENCE [LARGE SCALE GENOMIC DNA]</scope>
    <source>
        <strain evidence="3 4">NL-1724</strain>
    </source>
</reference>
<dbReference type="EMBL" id="VDMD01000003">
    <property type="protein sequence ID" value="TRM67280.1"/>
    <property type="molecule type" value="Genomic_DNA"/>
</dbReference>
<organism evidence="3 4">
    <name type="scientific">Schizophyllum amplum</name>
    <dbReference type="NCBI Taxonomy" id="97359"/>
    <lineage>
        <taxon>Eukaryota</taxon>
        <taxon>Fungi</taxon>
        <taxon>Dikarya</taxon>
        <taxon>Basidiomycota</taxon>
        <taxon>Agaricomycotina</taxon>
        <taxon>Agaricomycetes</taxon>
        <taxon>Agaricomycetidae</taxon>
        <taxon>Agaricales</taxon>
        <taxon>Schizophyllaceae</taxon>
        <taxon>Schizophyllum</taxon>
    </lineage>
</organism>